<gene>
    <name evidence="2" type="ORF">A2660_02645</name>
</gene>
<feature type="region of interest" description="Disordered" evidence="1">
    <location>
        <begin position="32"/>
        <end position="62"/>
    </location>
</feature>
<protein>
    <submittedName>
        <fullName evidence="2">Uncharacterized protein</fullName>
    </submittedName>
</protein>
<organism evidence="2 3">
    <name type="scientific">Candidatus Doudnabacteria bacterium RIFCSPHIGHO2_01_FULL_45_18</name>
    <dbReference type="NCBI Taxonomy" id="1817823"/>
    <lineage>
        <taxon>Bacteria</taxon>
        <taxon>Candidatus Doudnaibacteriota</taxon>
    </lineage>
</organism>
<evidence type="ECO:0000313" key="2">
    <source>
        <dbReference type="EMBL" id="OGE79971.1"/>
    </source>
</evidence>
<accession>A0A1F5NQL1</accession>
<dbReference type="EMBL" id="MFEJ01000023">
    <property type="protein sequence ID" value="OGE79971.1"/>
    <property type="molecule type" value="Genomic_DNA"/>
</dbReference>
<dbReference type="AlphaFoldDB" id="A0A1F5NQL1"/>
<dbReference type="Proteomes" id="UP000176233">
    <property type="component" value="Unassembled WGS sequence"/>
</dbReference>
<comment type="caution">
    <text evidence="2">The sequence shown here is derived from an EMBL/GenBank/DDBJ whole genome shotgun (WGS) entry which is preliminary data.</text>
</comment>
<evidence type="ECO:0000256" key="1">
    <source>
        <dbReference type="SAM" id="MobiDB-lite"/>
    </source>
</evidence>
<sequence length="62" mass="7306">MGQPESEIYPENVEEAIEREKRIRKEILDETLARPHVDLKKELDEIAKPDQQEEPEKHQKAA</sequence>
<name>A0A1F5NQL1_9BACT</name>
<reference evidence="2 3" key="1">
    <citation type="journal article" date="2016" name="Nat. Commun.">
        <title>Thousands of microbial genomes shed light on interconnected biogeochemical processes in an aquifer system.</title>
        <authorList>
            <person name="Anantharaman K."/>
            <person name="Brown C.T."/>
            <person name="Hug L.A."/>
            <person name="Sharon I."/>
            <person name="Castelle C.J."/>
            <person name="Probst A.J."/>
            <person name="Thomas B.C."/>
            <person name="Singh A."/>
            <person name="Wilkins M.J."/>
            <person name="Karaoz U."/>
            <person name="Brodie E.L."/>
            <person name="Williams K.H."/>
            <person name="Hubbard S.S."/>
            <person name="Banfield J.F."/>
        </authorList>
    </citation>
    <scope>NUCLEOTIDE SEQUENCE [LARGE SCALE GENOMIC DNA]</scope>
</reference>
<proteinExistence type="predicted"/>
<evidence type="ECO:0000313" key="3">
    <source>
        <dbReference type="Proteomes" id="UP000176233"/>
    </source>
</evidence>